<dbReference type="STRING" id="126957.T1JGY9"/>
<dbReference type="Proteomes" id="UP000014500">
    <property type="component" value="Unassembled WGS sequence"/>
</dbReference>
<dbReference type="HOGENOM" id="CLU_053268_1_0_1"/>
<dbReference type="EMBL" id="JH432213">
    <property type="status" value="NOT_ANNOTATED_CDS"/>
    <property type="molecule type" value="Genomic_DNA"/>
</dbReference>
<dbReference type="EnsemblMetazoa" id="SMAR013116-RA">
    <property type="protein sequence ID" value="SMAR013116-PA"/>
    <property type="gene ID" value="SMAR013116"/>
</dbReference>
<evidence type="ECO:0000313" key="3">
    <source>
        <dbReference type="Proteomes" id="UP000014500"/>
    </source>
</evidence>
<proteinExistence type="predicted"/>
<evidence type="ECO:0000313" key="2">
    <source>
        <dbReference type="EnsemblMetazoa" id="SMAR013116-PA"/>
    </source>
</evidence>
<dbReference type="PANTHER" id="PTHR13464">
    <property type="entry name" value="TRANSCRIPTIONAL REGULATOR PROTEIN HCNGP"/>
    <property type="match status" value="1"/>
</dbReference>
<dbReference type="AlphaFoldDB" id="T1JGY9"/>
<keyword evidence="3" id="KW-1185">Reference proteome</keyword>
<dbReference type="PANTHER" id="PTHR13464:SF0">
    <property type="entry name" value="SAP30-BINDING PROTEIN"/>
    <property type="match status" value="1"/>
</dbReference>
<feature type="compositionally biased region" description="Polar residues" evidence="1">
    <location>
        <begin position="255"/>
        <end position="267"/>
    </location>
</feature>
<dbReference type="GO" id="GO:0005634">
    <property type="term" value="C:nucleus"/>
    <property type="evidence" value="ECO:0007669"/>
    <property type="project" value="TreeGrafter"/>
</dbReference>
<reference evidence="2" key="2">
    <citation type="submission" date="2015-02" db="UniProtKB">
        <authorList>
            <consortium name="EnsemblMetazoa"/>
        </authorList>
    </citation>
    <scope>IDENTIFICATION</scope>
</reference>
<feature type="compositionally biased region" description="Polar residues" evidence="1">
    <location>
        <begin position="218"/>
        <end position="230"/>
    </location>
</feature>
<accession>T1JGY9</accession>
<dbReference type="PhylomeDB" id="T1JGY9"/>
<dbReference type="eggNOG" id="KOG2959">
    <property type="taxonomic scope" value="Eukaryota"/>
</dbReference>
<dbReference type="GO" id="GO:0006355">
    <property type="term" value="P:regulation of DNA-templated transcription"/>
    <property type="evidence" value="ECO:0007669"/>
    <property type="project" value="InterPro"/>
</dbReference>
<protein>
    <recommendedName>
        <fullName evidence="4">SAP30-binding protein</fullName>
    </recommendedName>
</protein>
<sequence length="304" mass="33608">MSDSNPSSVLANLTATYTDSDVSDDEFQSSKATKATKAKKQSTLVSYSYVDDADKDEIADEIDEESSSYLVIKKEKIPTPIKEEKIVDDIKHVVSETIASKYEDFDVIMPPEPSGKCSPKLQEKIARLYEKKVKEGVDMNALIQNRKDFRNPSIYEKLISFCGIDEYGTNFGRDFPFGPESYYEELAEAQKVEMDKRQKERTERTKVEFVSGTKKTSSITVAPVSRSSGDTTTTTTTTTKNTDENKKRKSKWDVGSSQSVITPSVTNKPLLANPPGIVPVSTTASGNKATVISAFGTITKKAKQ</sequence>
<evidence type="ECO:0008006" key="4">
    <source>
        <dbReference type="Google" id="ProtNLM"/>
    </source>
</evidence>
<feature type="region of interest" description="Disordered" evidence="1">
    <location>
        <begin position="218"/>
        <end position="273"/>
    </location>
</feature>
<dbReference type="OMA" id="XSFSERV"/>
<name>T1JGY9_STRMM</name>
<organism evidence="2 3">
    <name type="scientific">Strigamia maritima</name>
    <name type="common">European centipede</name>
    <name type="synonym">Geophilus maritimus</name>
    <dbReference type="NCBI Taxonomy" id="126957"/>
    <lineage>
        <taxon>Eukaryota</taxon>
        <taxon>Metazoa</taxon>
        <taxon>Ecdysozoa</taxon>
        <taxon>Arthropoda</taxon>
        <taxon>Myriapoda</taxon>
        <taxon>Chilopoda</taxon>
        <taxon>Pleurostigmophora</taxon>
        <taxon>Geophilomorpha</taxon>
        <taxon>Linotaeniidae</taxon>
        <taxon>Strigamia</taxon>
    </lineage>
</organism>
<dbReference type="Pfam" id="PF07818">
    <property type="entry name" value="HCNGP"/>
    <property type="match status" value="1"/>
</dbReference>
<evidence type="ECO:0000256" key="1">
    <source>
        <dbReference type="SAM" id="MobiDB-lite"/>
    </source>
</evidence>
<reference evidence="3" key="1">
    <citation type="submission" date="2011-05" db="EMBL/GenBank/DDBJ databases">
        <authorList>
            <person name="Richards S.R."/>
            <person name="Qu J."/>
            <person name="Jiang H."/>
            <person name="Jhangiani S.N."/>
            <person name="Agravi P."/>
            <person name="Goodspeed R."/>
            <person name="Gross S."/>
            <person name="Mandapat C."/>
            <person name="Jackson L."/>
            <person name="Mathew T."/>
            <person name="Pu L."/>
            <person name="Thornton R."/>
            <person name="Saada N."/>
            <person name="Wilczek-Boney K.B."/>
            <person name="Lee S."/>
            <person name="Kovar C."/>
            <person name="Wu Y."/>
            <person name="Scherer S.E."/>
            <person name="Worley K.C."/>
            <person name="Muzny D.M."/>
            <person name="Gibbs R."/>
        </authorList>
    </citation>
    <scope>NUCLEOTIDE SEQUENCE</scope>
    <source>
        <strain evidence="3">Brora</strain>
    </source>
</reference>
<dbReference type="InterPro" id="IPR012479">
    <property type="entry name" value="SAP30BP"/>
</dbReference>